<organism evidence="1 2">
    <name type="scientific">Alloalcanivorax xenomutans</name>
    <dbReference type="NCBI Taxonomy" id="1094342"/>
    <lineage>
        <taxon>Bacteria</taxon>
        <taxon>Pseudomonadati</taxon>
        <taxon>Pseudomonadota</taxon>
        <taxon>Gammaproteobacteria</taxon>
        <taxon>Oceanospirillales</taxon>
        <taxon>Alcanivoracaceae</taxon>
        <taxon>Alloalcanivorax</taxon>
    </lineage>
</organism>
<keyword evidence="2" id="KW-1185">Reference proteome</keyword>
<protein>
    <recommendedName>
        <fullName evidence="3">Glycosyl transferase family 1 domain-containing protein</fullName>
    </recommendedName>
</protein>
<dbReference type="EMBL" id="JAJVKT010000003">
    <property type="protein sequence ID" value="MCE7507672.1"/>
    <property type="molecule type" value="Genomic_DNA"/>
</dbReference>
<dbReference type="SUPFAM" id="SSF53756">
    <property type="entry name" value="UDP-Glycosyltransferase/glycogen phosphorylase"/>
    <property type="match status" value="1"/>
</dbReference>
<dbReference type="Proteomes" id="UP001107961">
    <property type="component" value="Unassembled WGS sequence"/>
</dbReference>
<name>A0A9Q3W4I4_9GAMM</name>
<evidence type="ECO:0008006" key="3">
    <source>
        <dbReference type="Google" id="ProtNLM"/>
    </source>
</evidence>
<dbReference type="AlphaFoldDB" id="A0A9Q3W4I4"/>
<evidence type="ECO:0000313" key="1">
    <source>
        <dbReference type="EMBL" id="MCE7507672.1"/>
    </source>
</evidence>
<dbReference type="RefSeq" id="WP_233924929.1">
    <property type="nucleotide sequence ID" value="NZ_JAJVKT010000003.1"/>
</dbReference>
<sequence>MQVDKMIIGGLPEPIGGVSSFLYRFATHCMGENDLFLDLYKAKTKYVIPKVKVKNTPFNNWLFRYIFIVINLFTNVSRVVHFHFSGIRSCYIFLFIPKRSERWILTLHSGKVGARLGCVSRFDKYFFKKVLAKFEVIHAISDQQVSFYLDYVEPQRVIRAPTYIPPSAPLLSQACTEDFVLQEQIGKMKSGGGHILMTSGYPSRIYNFDKFQSGILMMGDGYYGVVVVYGPGSEEYVSMQQGRSVDDRVLWVSGLTQPQFLRLQKEIDCYVRLTESDSFGIAVADSIELGTPVLATDVCKRYPGTVTIPSHDVEHWTRYLPVKMDLSFGCAAPWGFLSVVDTLYG</sequence>
<accession>A0A9Q3W4I4</accession>
<proteinExistence type="predicted"/>
<comment type="caution">
    <text evidence="1">The sequence shown here is derived from an EMBL/GenBank/DDBJ whole genome shotgun (WGS) entry which is preliminary data.</text>
</comment>
<reference evidence="1" key="1">
    <citation type="submission" date="2022-01" db="EMBL/GenBank/DDBJ databases">
        <authorList>
            <person name="Karlyshev A.V."/>
            <person name="Jaspars M."/>
        </authorList>
    </citation>
    <scope>NUCLEOTIDE SEQUENCE</scope>
    <source>
        <strain evidence="1">AGSA3-2</strain>
    </source>
</reference>
<dbReference type="Gene3D" id="3.40.50.2000">
    <property type="entry name" value="Glycogen Phosphorylase B"/>
    <property type="match status" value="2"/>
</dbReference>
<gene>
    <name evidence="1" type="ORF">LZG35_03400</name>
</gene>
<evidence type="ECO:0000313" key="2">
    <source>
        <dbReference type="Proteomes" id="UP001107961"/>
    </source>
</evidence>